<evidence type="ECO:0000256" key="9">
    <source>
        <dbReference type="ARBA" id="ARBA00023242"/>
    </source>
</evidence>
<evidence type="ECO:0000256" key="7">
    <source>
        <dbReference type="ARBA" id="ARBA00023015"/>
    </source>
</evidence>
<dbReference type="Proteomes" id="UP000525078">
    <property type="component" value="Unassembled WGS sequence"/>
</dbReference>
<dbReference type="InterPro" id="IPR018866">
    <property type="entry name" value="Znf-4CXXC_R1"/>
</dbReference>
<evidence type="ECO:0000256" key="8">
    <source>
        <dbReference type="ARBA" id="ARBA00023163"/>
    </source>
</evidence>
<keyword evidence="5" id="KW-0597">Phosphoprotein</keyword>
<name>A0A7J6HCU2_CANSA</name>
<evidence type="ECO:0000313" key="13">
    <source>
        <dbReference type="EMBL" id="KAF4393153.1"/>
    </source>
</evidence>
<dbReference type="GO" id="GO:0005634">
    <property type="term" value="C:nucleus"/>
    <property type="evidence" value="ECO:0007669"/>
    <property type="project" value="UniProtKB-SubCell"/>
</dbReference>
<keyword evidence="7" id="KW-0805">Transcription regulation</keyword>
<comment type="subcellular location">
    <subcellularLocation>
        <location evidence="2">Cytoplasm</location>
    </subcellularLocation>
    <subcellularLocation>
        <location evidence="1">Nucleus</location>
    </subcellularLocation>
</comment>
<keyword evidence="3" id="KW-0963">Cytoplasm</keyword>
<dbReference type="EMBL" id="JAATIP010000064">
    <property type="protein sequence ID" value="KAF4380729.1"/>
    <property type="molecule type" value="Genomic_DNA"/>
</dbReference>
<dbReference type="Proteomes" id="UP000583929">
    <property type="component" value="Unassembled WGS sequence"/>
</dbReference>
<dbReference type="InterPro" id="IPR040221">
    <property type="entry name" value="CDCA7/CDA7L"/>
</dbReference>
<evidence type="ECO:0000256" key="4">
    <source>
        <dbReference type="ARBA" id="ARBA00022499"/>
    </source>
</evidence>
<accession>A0A7J6HCU2</accession>
<evidence type="ECO:0000256" key="5">
    <source>
        <dbReference type="ARBA" id="ARBA00022553"/>
    </source>
</evidence>
<evidence type="ECO:0000256" key="6">
    <source>
        <dbReference type="ARBA" id="ARBA00022843"/>
    </source>
</evidence>
<sequence length="523" mass="58978">MLSQMSRLSPQTPLNVPPRSNYEHSQTQKNDTISDYEQTREERIKQNLQKMQKLGIFDLSLKVNSNIHQTRAPKNHSRLKSSPATPPSRPSGPSRRSSRLKSTTPVNYSELDLTKKDKALEDGCILTEKGFRPEIYTEEHEKLLGHTEKSWTLFVDGCGKDGKRIYDQFNGKTCHQCRQKTLGHRTHCSECNKVQGQFCGDCLYMRYGEHVLEAKENPDWVCPVCRGICNCSLCRQAKGWPPTGTLYRKISQLGYKSVAHYLIQTFRVETNLGNNEGATTEVPAKRSLPFSDMNEVPNEVNNDQLVSSKQFNDKSTDEFSVKRSLPFSNLDLASDSVSSLEVADQIGCSNHQYPIKREVYSDTALKSSSKLQKEEPAQDLAVAEEKVMTVEKISLEKEVDQENTVEFTCDKHDDPEKTLLVRTPLAKEISPFTRINSDSIAGRLKRRQEKSCDCDDEKKANVMQTVEGISLPSDIIKQAGDSNAPLETSRKLKAKRAVAVEPSPDSIAGRLRQRRRMDNGVSC</sequence>
<feature type="region of interest" description="Disordered" evidence="10">
    <location>
        <begin position="70"/>
        <end position="108"/>
    </location>
</feature>
<proteinExistence type="predicted"/>
<evidence type="ECO:0000256" key="10">
    <source>
        <dbReference type="SAM" id="MobiDB-lite"/>
    </source>
</evidence>
<comment type="caution">
    <text evidence="13">The sequence shown here is derived from an EMBL/GenBank/DDBJ whole genome shotgun (WGS) entry which is preliminary data.</text>
</comment>
<keyword evidence="9" id="KW-0539">Nucleus</keyword>
<keyword evidence="8" id="KW-0804">Transcription</keyword>
<evidence type="ECO:0000259" key="11">
    <source>
        <dbReference type="Pfam" id="PF10497"/>
    </source>
</evidence>
<keyword evidence="15" id="KW-1185">Reference proteome</keyword>
<dbReference type="EMBL" id="JAATIQ010000049">
    <property type="protein sequence ID" value="KAF4393153.1"/>
    <property type="molecule type" value="Genomic_DNA"/>
</dbReference>
<evidence type="ECO:0000313" key="15">
    <source>
        <dbReference type="Proteomes" id="UP000583929"/>
    </source>
</evidence>
<dbReference type="PANTHER" id="PTHR31169">
    <property type="entry name" value="OS05G0300700 PROTEIN"/>
    <property type="match status" value="1"/>
</dbReference>
<feature type="domain" description="Zinc-finger" evidence="11">
    <location>
        <begin position="166"/>
        <end position="262"/>
    </location>
</feature>
<dbReference type="GO" id="GO:0006355">
    <property type="term" value="P:regulation of DNA-templated transcription"/>
    <property type="evidence" value="ECO:0007669"/>
    <property type="project" value="InterPro"/>
</dbReference>
<reference evidence="14 15" key="1">
    <citation type="journal article" date="2020" name="bioRxiv">
        <title>Sequence and annotation of 42 cannabis genomes reveals extensive copy number variation in cannabinoid synthesis and pathogen resistance genes.</title>
        <authorList>
            <person name="Mckernan K.J."/>
            <person name="Helbert Y."/>
            <person name="Kane L.T."/>
            <person name="Ebling H."/>
            <person name="Zhang L."/>
            <person name="Liu B."/>
            <person name="Eaton Z."/>
            <person name="Mclaughlin S."/>
            <person name="Kingan S."/>
            <person name="Baybayan P."/>
            <person name="Concepcion G."/>
            <person name="Jordan M."/>
            <person name="Riva A."/>
            <person name="Barbazuk W."/>
            <person name="Harkins T."/>
        </authorList>
    </citation>
    <scope>NUCLEOTIDE SEQUENCE [LARGE SCALE GENOMIC DNA]</scope>
    <source>
        <strain evidence="14 15">cv. Jamaican Lion 4</strain>
        <strain evidence="13">Father</strain>
        <strain evidence="12">Mother</strain>
        <tissue evidence="13">Leaf</tissue>
    </source>
</reference>
<evidence type="ECO:0000256" key="2">
    <source>
        <dbReference type="ARBA" id="ARBA00004496"/>
    </source>
</evidence>
<dbReference type="Pfam" id="PF10497">
    <property type="entry name" value="zf-4CXXC_R1"/>
    <property type="match status" value="1"/>
</dbReference>
<evidence type="ECO:0000313" key="14">
    <source>
        <dbReference type="Proteomes" id="UP000525078"/>
    </source>
</evidence>
<dbReference type="AlphaFoldDB" id="A0A7J6HCU2"/>
<dbReference type="GO" id="GO:0005737">
    <property type="term" value="C:cytoplasm"/>
    <property type="evidence" value="ECO:0007669"/>
    <property type="project" value="UniProtKB-SubCell"/>
</dbReference>
<feature type="region of interest" description="Disordered" evidence="10">
    <location>
        <begin position="1"/>
        <end position="38"/>
    </location>
</feature>
<evidence type="ECO:0000256" key="1">
    <source>
        <dbReference type="ARBA" id="ARBA00004123"/>
    </source>
</evidence>
<gene>
    <name evidence="12" type="ORF">F8388_017083</name>
    <name evidence="13" type="ORF">G4B88_001887</name>
</gene>
<feature type="compositionally biased region" description="Polar residues" evidence="10">
    <location>
        <begin position="23"/>
        <end position="36"/>
    </location>
</feature>
<protein>
    <recommendedName>
        <fullName evidence="11">Zinc-finger domain-containing protein</fullName>
    </recommendedName>
</protein>
<keyword evidence="4" id="KW-1017">Isopeptide bond</keyword>
<keyword evidence="6" id="KW-0832">Ubl conjugation</keyword>
<evidence type="ECO:0000313" key="12">
    <source>
        <dbReference type="EMBL" id="KAF4380729.1"/>
    </source>
</evidence>
<organism evidence="13 15">
    <name type="scientific">Cannabis sativa</name>
    <name type="common">Hemp</name>
    <name type="synonym">Marijuana</name>
    <dbReference type="NCBI Taxonomy" id="3483"/>
    <lineage>
        <taxon>Eukaryota</taxon>
        <taxon>Viridiplantae</taxon>
        <taxon>Streptophyta</taxon>
        <taxon>Embryophyta</taxon>
        <taxon>Tracheophyta</taxon>
        <taxon>Spermatophyta</taxon>
        <taxon>Magnoliopsida</taxon>
        <taxon>eudicotyledons</taxon>
        <taxon>Gunneridae</taxon>
        <taxon>Pentapetalae</taxon>
        <taxon>rosids</taxon>
        <taxon>fabids</taxon>
        <taxon>Rosales</taxon>
        <taxon>Cannabaceae</taxon>
        <taxon>Cannabis</taxon>
    </lineage>
</organism>
<evidence type="ECO:0000256" key="3">
    <source>
        <dbReference type="ARBA" id="ARBA00022490"/>
    </source>
</evidence>
<feature type="compositionally biased region" description="Polar residues" evidence="10">
    <location>
        <begin position="1"/>
        <end position="14"/>
    </location>
</feature>
<dbReference type="PANTHER" id="PTHR31169:SF23">
    <property type="entry name" value="OS03G0572250 PROTEIN"/>
    <property type="match status" value="1"/>
</dbReference>